<dbReference type="InterPro" id="IPR036281">
    <property type="entry name" value="SinR/SinI_dimer_dom_sf"/>
</dbReference>
<protein>
    <recommendedName>
        <fullName evidence="1">Sin domain-containing protein</fullName>
    </recommendedName>
</protein>
<sequence>MKNLDQEWLSLIEESKKLGITIEEIRAFLNIEKEKDVNES</sequence>
<evidence type="ECO:0000259" key="1">
    <source>
        <dbReference type="PROSITE" id="PS51500"/>
    </source>
</evidence>
<reference evidence="2 3" key="1">
    <citation type="submission" date="2021-03" db="EMBL/GenBank/DDBJ databases">
        <title>Antimicrobial resistance genes in bacteria isolated from Japanese honey, and their potential for conferring macrolide and lincosamide resistance in the American foulbrood pathogen Paenibacillus larvae.</title>
        <authorList>
            <person name="Okamoto M."/>
            <person name="Kumagai M."/>
            <person name="Kanamori H."/>
            <person name="Takamatsu D."/>
        </authorList>
    </citation>
    <scope>NUCLEOTIDE SEQUENCE [LARGE SCALE GENOMIC DNA]</scope>
    <source>
        <strain evidence="2 3">J8TS2</strain>
    </source>
</reference>
<comment type="caution">
    <text evidence="2">The sequence shown here is derived from an EMBL/GenBank/DDBJ whole genome shotgun (WGS) entry which is preliminary data.</text>
</comment>
<evidence type="ECO:0000313" key="2">
    <source>
        <dbReference type="EMBL" id="GIN58478.1"/>
    </source>
</evidence>
<dbReference type="SUPFAM" id="SSF47406">
    <property type="entry name" value="SinR repressor dimerisation domain-like"/>
    <property type="match status" value="1"/>
</dbReference>
<feature type="domain" description="Sin" evidence="1">
    <location>
        <begin position="1"/>
        <end position="33"/>
    </location>
</feature>
<dbReference type="Pfam" id="PF08671">
    <property type="entry name" value="SinI"/>
    <property type="match status" value="1"/>
</dbReference>
<keyword evidence="3" id="KW-1185">Reference proteome</keyword>
<dbReference type="RefSeq" id="WP_212966671.1">
    <property type="nucleotide sequence ID" value="NZ_BORB01000024.1"/>
</dbReference>
<proteinExistence type="predicted"/>
<dbReference type="Proteomes" id="UP000679950">
    <property type="component" value="Unassembled WGS sequence"/>
</dbReference>
<dbReference type="InterPro" id="IPR010981">
    <property type="entry name" value="SinR/SinI_dimer_dom"/>
</dbReference>
<organism evidence="2 3">
    <name type="scientific">Lederbergia ruris</name>
    <dbReference type="NCBI Taxonomy" id="217495"/>
    <lineage>
        <taxon>Bacteria</taxon>
        <taxon>Bacillati</taxon>
        <taxon>Bacillota</taxon>
        <taxon>Bacilli</taxon>
        <taxon>Bacillales</taxon>
        <taxon>Bacillaceae</taxon>
        <taxon>Lederbergia</taxon>
    </lineage>
</organism>
<accession>A0ABQ4KKJ5</accession>
<evidence type="ECO:0000313" key="3">
    <source>
        <dbReference type="Proteomes" id="UP000679950"/>
    </source>
</evidence>
<dbReference type="PROSITE" id="PS51500">
    <property type="entry name" value="SIN"/>
    <property type="match status" value="1"/>
</dbReference>
<dbReference type="EMBL" id="BORB01000024">
    <property type="protein sequence ID" value="GIN58478.1"/>
    <property type="molecule type" value="Genomic_DNA"/>
</dbReference>
<name>A0ABQ4KKJ5_9BACI</name>
<gene>
    <name evidence="2" type="ORF">J8TS2_27970</name>
</gene>